<evidence type="ECO:0000313" key="19">
    <source>
        <dbReference type="EMBL" id="OFA09892.1"/>
    </source>
</evidence>
<feature type="binding site" evidence="12 15">
    <location>
        <position position="187"/>
    </location>
    <ligand>
        <name>NAD(+)</name>
        <dbReference type="ChEBI" id="CHEBI:57540"/>
    </ligand>
</feature>
<feature type="binding site" evidence="12 17">
    <location>
        <position position="357"/>
    </location>
    <ligand>
        <name>Zn(2+)</name>
        <dbReference type="ChEBI" id="CHEBI:29105"/>
    </ligand>
</feature>
<dbReference type="GO" id="GO:0005829">
    <property type="term" value="C:cytosol"/>
    <property type="evidence" value="ECO:0007669"/>
    <property type="project" value="TreeGrafter"/>
</dbReference>
<accession>A0A1E7XAA9</accession>
<feature type="binding site" evidence="12 16">
    <location>
        <position position="233"/>
    </location>
    <ligand>
        <name>substrate</name>
    </ligand>
</feature>
<reference evidence="19 20" key="1">
    <citation type="submission" date="2016-09" db="EMBL/GenBank/DDBJ databases">
        <title>Genome Sequence of Lactobacillus sunkii Strain CG01.</title>
        <authorList>
            <person name="Poehlein A."/>
            <person name="Gabris C."/>
            <person name="Bengelsdorf F.R."/>
            <person name="Duerre P."/>
            <person name="Daniel R."/>
        </authorList>
    </citation>
    <scope>NUCLEOTIDE SEQUENCE [LARGE SCALE GENOMIC DNA]</scope>
    <source>
        <strain evidence="19 20">CG_D</strain>
    </source>
</reference>
<evidence type="ECO:0000256" key="13">
    <source>
        <dbReference type="PIRNR" id="PIRNR000099"/>
    </source>
</evidence>
<comment type="caution">
    <text evidence="19">The sequence shown here is derived from an EMBL/GenBank/DDBJ whole genome shotgun (WGS) entry which is preliminary data.</text>
</comment>
<organism evidence="19 20">
    <name type="scientific">Lentilactobacillus sunkii</name>
    <dbReference type="NCBI Taxonomy" id="481719"/>
    <lineage>
        <taxon>Bacteria</taxon>
        <taxon>Bacillati</taxon>
        <taxon>Bacillota</taxon>
        <taxon>Bacilli</taxon>
        <taxon>Lactobacillales</taxon>
        <taxon>Lactobacillaceae</taxon>
        <taxon>Lentilactobacillus</taxon>
    </lineage>
</organism>
<dbReference type="Pfam" id="PF00815">
    <property type="entry name" value="Histidinol_dh"/>
    <property type="match status" value="1"/>
</dbReference>
<feature type="binding site" evidence="12 17">
    <location>
        <position position="255"/>
    </location>
    <ligand>
        <name>Zn(2+)</name>
        <dbReference type="ChEBI" id="CHEBI:29105"/>
    </ligand>
</feature>
<dbReference type="FunFam" id="3.40.50.1980:FF:000026">
    <property type="entry name" value="Histidinol dehydrogenase"/>
    <property type="match status" value="1"/>
</dbReference>
<dbReference type="GO" id="GO:0008270">
    <property type="term" value="F:zinc ion binding"/>
    <property type="evidence" value="ECO:0007669"/>
    <property type="project" value="UniProtKB-UniRule"/>
</dbReference>
<comment type="catalytic activity">
    <reaction evidence="11 12">
        <text>L-histidinol + 2 NAD(+) + H2O = L-histidine + 2 NADH + 3 H(+)</text>
        <dbReference type="Rhea" id="RHEA:20641"/>
        <dbReference type="ChEBI" id="CHEBI:15377"/>
        <dbReference type="ChEBI" id="CHEBI:15378"/>
        <dbReference type="ChEBI" id="CHEBI:57540"/>
        <dbReference type="ChEBI" id="CHEBI:57595"/>
        <dbReference type="ChEBI" id="CHEBI:57699"/>
        <dbReference type="ChEBI" id="CHEBI:57945"/>
        <dbReference type="EC" id="1.1.1.23"/>
    </reaction>
</comment>
<comment type="cofactor">
    <cofactor evidence="12 17">
        <name>Zn(2+)</name>
        <dbReference type="ChEBI" id="CHEBI:29105"/>
    </cofactor>
    <text evidence="12 17">Binds 1 zinc ion per subunit.</text>
</comment>
<gene>
    <name evidence="12 19" type="primary">hisD</name>
    <name evidence="19" type="ORF">LASUN_23740</name>
</gene>
<evidence type="ECO:0000256" key="8">
    <source>
        <dbReference type="ARBA" id="ARBA00023002"/>
    </source>
</evidence>
<dbReference type="EC" id="1.1.1.23" evidence="4 12"/>
<protein>
    <recommendedName>
        <fullName evidence="4 12">Histidinol dehydrogenase</fullName>
        <shortName evidence="12">HDH</shortName>
        <ecNumber evidence="4 12">1.1.1.23</ecNumber>
    </recommendedName>
</protein>
<evidence type="ECO:0000256" key="14">
    <source>
        <dbReference type="PIRSR" id="PIRSR000099-1"/>
    </source>
</evidence>
<feature type="binding site" evidence="12 16">
    <location>
        <position position="357"/>
    </location>
    <ligand>
        <name>substrate</name>
    </ligand>
</feature>
<keyword evidence="7 12" id="KW-0862">Zinc</keyword>
<evidence type="ECO:0000256" key="17">
    <source>
        <dbReference type="PIRSR" id="PIRSR000099-4"/>
    </source>
</evidence>
<evidence type="ECO:0000313" key="20">
    <source>
        <dbReference type="Proteomes" id="UP000177010"/>
    </source>
</evidence>
<keyword evidence="6 12" id="KW-0479">Metal-binding</keyword>
<evidence type="ECO:0000256" key="7">
    <source>
        <dbReference type="ARBA" id="ARBA00022833"/>
    </source>
</evidence>
<dbReference type="PIRSF" id="PIRSF000099">
    <property type="entry name" value="Histidinol_dh"/>
    <property type="match status" value="1"/>
</dbReference>
<dbReference type="PANTHER" id="PTHR21256">
    <property type="entry name" value="HISTIDINOL DEHYDROGENASE HDH"/>
    <property type="match status" value="1"/>
</dbReference>
<dbReference type="CDD" id="cd06572">
    <property type="entry name" value="Histidinol_dh"/>
    <property type="match status" value="1"/>
</dbReference>
<evidence type="ECO:0000256" key="12">
    <source>
        <dbReference type="HAMAP-Rule" id="MF_01024"/>
    </source>
</evidence>
<dbReference type="InterPro" id="IPR012131">
    <property type="entry name" value="Hstdl_DH"/>
</dbReference>
<keyword evidence="10 12" id="KW-0368">Histidine biosynthesis</keyword>
<evidence type="ECO:0000256" key="5">
    <source>
        <dbReference type="ARBA" id="ARBA00022605"/>
    </source>
</evidence>
<dbReference type="STRING" id="481719.LASUN_23740"/>
<feature type="binding site" evidence="12 16">
    <location>
        <position position="411"/>
    </location>
    <ligand>
        <name>substrate</name>
    </ligand>
</feature>
<comment type="similarity">
    <text evidence="3 12 13 18">Belongs to the histidinol dehydrogenase family.</text>
</comment>
<dbReference type="PROSITE" id="PS00611">
    <property type="entry name" value="HISOL_DEHYDROGENASE"/>
    <property type="match status" value="1"/>
</dbReference>
<feature type="binding site" evidence="12 16">
    <location>
        <position position="324"/>
    </location>
    <ligand>
        <name>substrate</name>
    </ligand>
</feature>
<dbReference type="HAMAP" id="MF_01024">
    <property type="entry name" value="HisD"/>
    <property type="match status" value="1"/>
</dbReference>
<proteinExistence type="inferred from homology"/>
<dbReference type="GO" id="GO:0051287">
    <property type="term" value="F:NAD binding"/>
    <property type="evidence" value="ECO:0007669"/>
    <property type="project" value="InterPro"/>
</dbReference>
<dbReference type="FunFam" id="1.20.5.1300:FF:000002">
    <property type="entry name" value="Histidinol dehydrogenase, chloroplastic"/>
    <property type="match status" value="1"/>
</dbReference>
<dbReference type="InterPro" id="IPR001692">
    <property type="entry name" value="Histidinol_DH_CS"/>
</dbReference>
<dbReference type="SUPFAM" id="SSF53720">
    <property type="entry name" value="ALDH-like"/>
    <property type="match status" value="1"/>
</dbReference>
<dbReference type="PRINTS" id="PR00083">
    <property type="entry name" value="HOLDHDRGNASE"/>
</dbReference>
<keyword evidence="8 12" id="KW-0560">Oxidoreductase</keyword>
<feature type="binding site" evidence="12 16">
    <location>
        <position position="255"/>
    </location>
    <ligand>
        <name>substrate</name>
    </ligand>
</feature>
<dbReference type="FunFam" id="3.40.50.1980:FF:000001">
    <property type="entry name" value="Histidinol dehydrogenase"/>
    <property type="match status" value="1"/>
</dbReference>
<dbReference type="InterPro" id="IPR022695">
    <property type="entry name" value="Histidinol_DH_monofunct"/>
</dbReference>
<name>A0A1E7XAA9_9LACO</name>
<evidence type="ECO:0000256" key="3">
    <source>
        <dbReference type="ARBA" id="ARBA00010178"/>
    </source>
</evidence>
<dbReference type="AlphaFoldDB" id="A0A1E7XAA9"/>
<dbReference type="Gene3D" id="1.20.5.1300">
    <property type="match status" value="1"/>
</dbReference>
<evidence type="ECO:0000256" key="9">
    <source>
        <dbReference type="ARBA" id="ARBA00023027"/>
    </source>
</evidence>
<dbReference type="EMBL" id="MIQE01000024">
    <property type="protein sequence ID" value="OFA09892.1"/>
    <property type="molecule type" value="Genomic_DNA"/>
</dbReference>
<dbReference type="GO" id="GO:0004399">
    <property type="term" value="F:histidinol dehydrogenase activity"/>
    <property type="evidence" value="ECO:0007669"/>
    <property type="project" value="UniProtKB-UniRule"/>
</dbReference>
<evidence type="ECO:0000256" key="11">
    <source>
        <dbReference type="ARBA" id="ARBA00049489"/>
    </source>
</evidence>
<dbReference type="InterPro" id="IPR016161">
    <property type="entry name" value="Ald_DH/histidinol_DH"/>
</dbReference>
<feature type="binding site" evidence="12 16">
    <location>
        <position position="258"/>
    </location>
    <ligand>
        <name>substrate</name>
    </ligand>
</feature>
<feature type="active site" description="Proton acceptor" evidence="12 14">
    <location>
        <position position="323"/>
    </location>
</feature>
<feature type="binding site" evidence="12 17">
    <location>
        <position position="258"/>
    </location>
    <ligand>
        <name>Zn(2+)</name>
        <dbReference type="ChEBI" id="CHEBI:29105"/>
    </ligand>
</feature>
<feature type="binding site" evidence="12 15">
    <location>
        <position position="210"/>
    </location>
    <ligand>
        <name>NAD(+)</name>
        <dbReference type="ChEBI" id="CHEBI:57540"/>
    </ligand>
</feature>
<feature type="binding site" evidence="12 15">
    <location>
        <position position="126"/>
    </location>
    <ligand>
        <name>NAD(+)</name>
        <dbReference type="ChEBI" id="CHEBI:57540"/>
    </ligand>
</feature>
<feature type="binding site" evidence="12 16">
    <location>
        <position position="416"/>
    </location>
    <ligand>
        <name>substrate</name>
    </ligand>
</feature>
<dbReference type="NCBIfam" id="TIGR00069">
    <property type="entry name" value="hisD"/>
    <property type="match status" value="1"/>
</dbReference>
<feature type="active site" description="Proton acceptor" evidence="12 14">
    <location>
        <position position="324"/>
    </location>
</feature>
<evidence type="ECO:0000256" key="2">
    <source>
        <dbReference type="ARBA" id="ARBA00004940"/>
    </source>
</evidence>
<dbReference type="RefSeq" id="WP_070368572.1">
    <property type="nucleotide sequence ID" value="NZ_JAZHVW010000022.1"/>
</dbReference>
<evidence type="ECO:0000256" key="6">
    <source>
        <dbReference type="ARBA" id="ARBA00022723"/>
    </source>
</evidence>
<evidence type="ECO:0000256" key="10">
    <source>
        <dbReference type="ARBA" id="ARBA00023102"/>
    </source>
</evidence>
<evidence type="ECO:0000256" key="16">
    <source>
        <dbReference type="PIRSR" id="PIRSR000099-3"/>
    </source>
</evidence>
<dbReference type="Proteomes" id="UP000177010">
    <property type="component" value="Unassembled WGS sequence"/>
</dbReference>
<dbReference type="UniPathway" id="UPA00031">
    <property type="reaction ID" value="UER00014"/>
</dbReference>
<evidence type="ECO:0000256" key="1">
    <source>
        <dbReference type="ARBA" id="ARBA00003850"/>
    </source>
</evidence>
<dbReference type="PANTHER" id="PTHR21256:SF2">
    <property type="entry name" value="HISTIDINE BIOSYNTHESIS TRIFUNCTIONAL PROTEIN"/>
    <property type="match status" value="1"/>
</dbReference>
<feature type="binding site" evidence="12 17">
    <location>
        <position position="416"/>
    </location>
    <ligand>
        <name>Zn(2+)</name>
        <dbReference type="ChEBI" id="CHEBI:29105"/>
    </ligand>
</feature>
<sequence length="426" mass="46013">MQIIEDSLDQLLKQVAIRTNAVANREEVEQAVREIISNVIKDGDEAVKMYEKKFDNVDLDSLKVTEQEIDDAYAQTDDKVIQALELAKENIISFHKMEVEDSFIDAKKKGIIRGEKIAPLAAVGLYVPGGTAAYPSSILMNVIPAKIAGVDRIVMVTPPQKNGLNKAVLAAAKIAGVDEIYMVGGAQAIASLAYGTETIPRVDKITGPGNVFVATAKKQVFGQVDIDMIAGPSEIGVIAGSQAVPSQVAADLLSQAEHDKLARPILVTDDRKLADAVSAEMDRQVDLLPRKEIAKAAMDNEGFIAVVDDIDDAFTLMNAVAPEHLEVQLPDAIEYLNQIKNAGSVFLGFSASEPLGDYLAGPNHILPTGGTARFFSPLGVQDFVKRTQFVSYTREALKKEKDAITTLARVEGLEAHARAIESRFDD</sequence>
<dbReference type="GO" id="GO:0000105">
    <property type="term" value="P:L-histidine biosynthetic process"/>
    <property type="evidence" value="ECO:0007669"/>
    <property type="project" value="UniProtKB-UniRule"/>
</dbReference>
<keyword evidence="9 12" id="KW-0520">NAD</keyword>
<comment type="function">
    <text evidence="1 12">Catalyzes the sequential NAD-dependent oxidations of L-histidinol to L-histidinaldehyde and then to L-histidine.</text>
</comment>
<evidence type="ECO:0000256" key="18">
    <source>
        <dbReference type="RuleBase" id="RU004175"/>
    </source>
</evidence>
<evidence type="ECO:0000256" key="15">
    <source>
        <dbReference type="PIRSR" id="PIRSR000099-2"/>
    </source>
</evidence>
<keyword evidence="5 12" id="KW-0028">Amino-acid biosynthesis</keyword>
<comment type="pathway">
    <text evidence="2 12">Amino-acid biosynthesis; L-histidine biosynthesis; L-histidine from 5-phospho-alpha-D-ribose 1-diphosphate: step 9/9.</text>
</comment>
<evidence type="ECO:0000256" key="4">
    <source>
        <dbReference type="ARBA" id="ARBA00012965"/>
    </source>
</evidence>
<dbReference type="Gene3D" id="3.40.50.1980">
    <property type="entry name" value="Nitrogenase molybdenum iron protein domain"/>
    <property type="match status" value="2"/>
</dbReference>